<comment type="caution">
    <text evidence="2">The sequence shown here is derived from an EMBL/GenBank/DDBJ whole genome shotgun (WGS) entry which is preliminary data.</text>
</comment>
<dbReference type="EMBL" id="CAKMMF010000020">
    <property type="protein sequence ID" value="CAH1212265.1"/>
    <property type="molecule type" value="Genomic_DNA"/>
</dbReference>
<feature type="compositionally biased region" description="Basic and acidic residues" evidence="1">
    <location>
        <begin position="1"/>
        <end position="18"/>
    </location>
</feature>
<protein>
    <submittedName>
        <fullName evidence="2">Uncharacterized protein</fullName>
    </submittedName>
</protein>
<evidence type="ECO:0000256" key="1">
    <source>
        <dbReference type="SAM" id="MobiDB-lite"/>
    </source>
</evidence>
<evidence type="ECO:0000313" key="3">
    <source>
        <dbReference type="Proteomes" id="UP000838686"/>
    </source>
</evidence>
<reference evidence="2" key="1">
    <citation type="submission" date="2022-01" db="EMBL/GenBank/DDBJ databases">
        <authorList>
            <person name="Criscuolo A."/>
        </authorList>
    </citation>
    <scope>NUCLEOTIDE SEQUENCE</scope>
    <source>
        <strain evidence="2">CIP111893</strain>
    </source>
</reference>
<sequence>MSKSKSEDQSEQKPKGAKGENSAIRYSKAQLLGSKQYTSRQRDILIVILSDTESYTHEEAQRALQLFLNKGVR</sequence>
<evidence type="ECO:0000313" key="2">
    <source>
        <dbReference type="EMBL" id="CAH1212265.1"/>
    </source>
</evidence>
<proteinExistence type="predicted"/>
<gene>
    <name evidence="2" type="ORF">PAECIP111893_03511</name>
</gene>
<dbReference type="RefSeq" id="WP_236343867.1">
    <property type="nucleotide sequence ID" value="NZ_CAKMMF010000020.1"/>
</dbReference>
<name>A0ABN8GP29_9BACL</name>
<keyword evidence="3" id="KW-1185">Reference proteome</keyword>
<dbReference type="Proteomes" id="UP000838686">
    <property type="component" value="Unassembled WGS sequence"/>
</dbReference>
<feature type="region of interest" description="Disordered" evidence="1">
    <location>
        <begin position="1"/>
        <end position="24"/>
    </location>
</feature>
<accession>A0ABN8GP29</accession>
<organism evidence="2 3">
    <name type="scientific">Paenibacillus plantiphilus</name>
    <dbReference type="NCBI Taxonomy" id="2905650"/>
    <lineage>
        <taxon>Bacteria</taxon>
        <taxon>Bacillati</taxon>
        <taxon>Bacillota</taxon>
        <taxon>Bacilli</taxon>
        <taxon>Bacillales</taxon>
        <taxon>Paenibacillaceae</taxon>
        <taxon>Paenibacillus</taxon>
    </lineage>
</organism>